<evidence type="ECO:0000313" key="8">
    <source>
        <dbReference type="Proteomes" id="UP000010074"/>
    </source>
</evidence>
<feature type="transmembrane region" description="Helical" evidence="6">
    <location>
        <begin position="203"/>
        <end position="223"/>
    </location>
</feature>
<keyword evidence="4 6" id="KW-1133">Transmembrane helix</keyword>
<reference evidence="7 8" key="1">
    <citation type="journal article" date="2012" name="BMC Genomics">
        <title>Genome analysis of a simultaneously predatory and prey-independent, novel Bdellovibrio bacteriovorus from the River Tiber, supports in silico predictions of both ancient and recent lateral gene transfer from diverse bacteria.</title>
        <authorList>
            <person name="Hobley L."/>
            <person name="Lerner T.R."/>
            <person name="Williams L.E."/>
            <person name="Lambert C."/>
            <person name="Till R."/>
            <person name="Milner D.S."/>
            <person name="Basford S.M."/>
            <person name="Capeness M.J."/>
            <person name="Fenton A.K."/>
            <person name="Atterbury R.J."/>
            <person name="Harris M.A."/>
            <person name="Sockett R.E."/>
        </authorList>
    </citation>
    <scope>NUCLEOTIDE SEQUENCE [LARGE SCALE GENOMIC DNA]</scope>
    <source>
        <strain evidence="7 8">Tiberius</strain>
    </source>
</reference>
<sequence length="400" mass="44139">MFKDVFSLASSSVLGQVINLCVLLFVARLVSVETYGAYAVCITLVGYMVVLVSAKYQHVIFSGSLAEARKLTAGNFVFTGGLAVVGFAATSATKFFFDKLQTVSFVELLLISIAGFCSASNLFYYYLSLREDRLRVIFRSRLIPPLLGGIGMVIYASLYGSQTGLLFFYTLTNIFALVILRRGSEVDWTLEDIWLLLKKYRKFPMFLLPAGALEVFNSGFLLLASSELFGLEISAAFGLYLRLVASPQGLVVNSIGDTLRKRIASSSAGDLPRLLIRIGLVLFGVSLAGALVIFLFSKFGLGLLLGEKWNYAGKYFVWMLPVFVLSFVVPSLSVTLYVFNGQRYDLFIQVFTAALYSGVYYFFKASLEAFVVAFVASNCLKYVVELVLCFKCIGEVDETT</sequence>
<dbReference type="GO" id="GO:0005886">
    <property type="term" value="C:plasma membrane"/>
    <property type="evidence" value="ECO:0007669"/>
    <property type="project" value="UniProtKB-SubCell"/>
</dbReference>
<dbReference type="STRING" id="1069642.Bdt_1675"/>
<evidence type="ECO:0000256" key="2">
    <source>
        <dbReference type="ARBA" id="ARBA00022475"/>
    </source>
</evidence>
<feature type="transmembrane region" description="Helical" evidence="6">
    <location>
        <begin position="346"/>
        <end position="363"/>
    </location>
</feature>
<dbReference type="PANTHER" id="PTHR30250:SF11">
    <property type="entry name" value="O-ANTIGEN TRANSPORTER-RELATED"/>
    <property type="match status" value="1"/>
</dbReference>
<dbReference type="OrthoDB" id="3831435at2"/>
<feature type="transmembrane region" description="Helical" evidence="6">
    <location>
        <begin position="274"/>
        <end position="296"/>
    </location>
</feature>
<evidence type="ECO:0000256" key="6">
    <source>
        <dbReference type="SAM" id="Phobius"/>
    </source>
</evidence>
<keyword evidence="2" id="KW-1003">Cell membrane</keyword>
<dbReference type="KEGG" id="bbat:Bdt_1675"/>
<feature type="transmembrane region" description="Helical" evidence="6">
    <location>
        <begin position="229"/>
        <end position="253"/>
    </location>
</feature>
<protein>
    <submittedName>
        <fullName evidence="7">Putative O-antigen translocase</fullName>
    </submittedName>
</protein>
<dbReference type="HOGENOM" id="CLU_037830_2_0_7"/>
<evidence type="ECO:0000256" key="4">
    <source>
        <dbReference type="ARBA" id="ARBA00022989"/>
    </source>
</evidence>
<keyword evidence="3 6" id="KW-0812">Transmembrane</keyword>
<dbReference type="RefSeq" id="WP_015090819.1">
    <property type="nucleotide sequence ID" value="NC_019567.1"/>
</dbReference>
<gene>
    <name evidence="7" type="ORF">Bdt_1675</name>
</gene>
<name>K7YXC2_BDEBC</name>
<dbReference type="PATRIC" id="fig|1069642.3.peg.1656"/>
<dbReference type="EMBL" id="CP002930">
    <property type="protein sequence ID" value="AFY01370.1"/>
    <property type="molecule type" value="Genomic_DNA"/>
</dbReference>
<dbReference type="Proteomes" id="UP000010074">
    <property type="component" value="Chromosome"/>
</dbReference>
<accession>K7YXC2</accession>
<proteinExistence type="predicted"/>
<comment type="subcellular location">
    <subcellularLocation>
        <location evidence="1">Cell membrane</location>
        <topology evidence="1">Multi-pass membrane protein</topology>
    </subcellularLocation>
</comment>
<evidence type="ECO:0000256" key="3">
    <source>
        <dbReference type="ARBA" id="ARBA00022692"/>
    </source>
</evidence>
<evidence type="ECO:0000313" key="7">
    <source>
        <dbReference type="EMBL" id="AFY01370.1"/>
    </source>
</evidence>
<feature type="transmembrane region" description="Helical" evidence="6">
    <location>
        <begin position="12"/>
        <end position="30"/>
    </location>
</feature>
<organism evidence="7 8">
    <name type="scientific">Bdellovibrio bacteriovorus str. Tiberius</name>
    <dbReference type="NCBI Taxonomy" id="1069642"/>
    <lineage>
        <taxon>Bacteria</taxon>
        <taxon>Pseudomonadati</taxon>
        <taxon>Bdellovibrionota</taxon>
        <taxon>Bdellovibrionia</taxon>
        <taxon>Bdellovibrionales</taxon>
        <taxon>Pseudobdellovibrionaceae</taxon>
        <taxon>Bdellovibrio</taxon>
    </lineage>
</organism>
<feature type="transmembrane region" description="Helical" evidence="6">
    <location>
        <begin position="36"/>
        <end position="54"/>
    </location>
</feature>
<feature type="transmembrane region" description="Helical" evidence="6">
    <location>
        <begin position="316"/>
        <end position="339"/>
    </location>
</feature>
<dbReference type="InterPro" id="IPR050833">
    <property type="entry name" value="Poly_Biosynth_Transport"/>
</dbReference>
<evidence type="ECO:0000256" key="5">
    <source>
        <dbReference type="ARBA" id="ARBA00023136"/>
    </source>
</evidence>
<feature type="transmembrane region" description="Helical" evidence="6">
    <location>
        <begin position="75"/>
        <end position="97"/>
    </location>
</feature>
<dbReference type="PANTHER" id="PTHR30250">
    <property type="entry name" value="PST FAMILY PREDICTED COLANIC ACID TRANSPORTER"/>
    <property type="match status" value="1"/>
</dbReference>
<dbReference type="AlphaFoldDB" id="K7YXC2"/>
<keyword evidence="5 6" id="KW-0472">Membrane</keyword>
<feature type="transmembrane region" description="Helical" evidence="6">
    <location>
        <begin position="138"/>
        <end position="158"/>
    </location>
</feature>
<feature type="transmembrane region" description="Helical" evidence="6">
    <location>
        <begin position="103"/>
        <end position="126"/>
    </location>
</feature>
<feature type="transmembrane region" description="Helical" evidence="6">
    <location>
        <begin position="164"/>
        <end position="182"/>
    </location>
</feature>
<evidence type="ECO:0000256" key="1">
    <source>
        <dbReference type="ARBA" id="ARBA00004651"/>
    </source>
</evidence>